<evidence type="ECO:0000313" key="6">
    <source>
        <dbReference type="Proteomes" id="UP000183760"/>
    </source>
</evidence>
<accession>A0A511TF71</accession>
<dbReference type="OrthoDB" id="1490554at2"/>
<dbReference type="Pfam" id="PF04397">
    <property type="entry name" value="LytTR"/>
    <property type="match status" value="1"/>
</dbReference>
<dbReference type="STRING" id="1334629.MFUL124B02_21870"/>
<sequence length="268" mass="30200">MGEGREAGWRVLVVDDEPLARDNVRHLLSRAPDVTVLWECESGGDAVDVILREKPDLVFLDVQMPEVDGFDVLREVGPELMPPVIFVTAFDQHAVRAFEANALDYLLKPFSAARFQEALSRARKQREQGRERALLERLSSLLAGYKPAHEPTAETGQYLERIAVKTDGKVLVVPVAELDWCEAEGNYVVLHSGAKSPMLRETLNRVEQWLDPKCFVRVHRSTLVNVSRIKELEPDVDKGWVVILRDGTRLRLSPGRKAAVEAVLRQSF</sequence>
<feature type="domain" description="HTH LytTR-type" evidence="3">
    <location>
        <begin position="162"/>
        <end position="266"/>
    </location>
</feature>
<dbReference type="EMBL" id="FOIB01000003">
    <property type="protein sequence ID" value="SET89015.1"/>
    <property type="molecule type" value="Genomic_DNA"/>
</dbReference>
<dbReference type="RefSeq" id="WP_074952852.1">
    <property type="nucleotide sequence ID" value="NZ_BJXR01000069.1"/>
</dbReference>
<feature type="modified residue" description="4-aspartylphosphate" evidence="1">
    <location>
        <position position="61"/>
    </location>
</feature>
<keyword evidence="1" id="KW-0597">Phosphoprotein</keyword>
<keyword evidence="4" id="KW-0238">DNA-binding</keyword>
<keyword evidence="6" id="KW-1185">Reference proteome</keyword>
<reference evidence="4 7" key="2">
    <citation type="submission" date="2019-07" db="EMBL/GenBank/DDBJ databases">
        <title>Whole genome shotgun sequence of Myxococcus fulvus NBRC 100333.</title>
        <authorList>
            <person name="Hosoyama A."/>
            <person name="Uohara A."/>
            <person name="Ohji S."/>
            <person name="Ichikawa N."/>
        </authorList>
    </citation>
    <scope>NUCLEOTIDE SEQUENCE [LARGE SCALE GENOMIC DNA]</scope>
    <source>
        <strain evidence="4 7">NBRC 100333</strain>
    </source>
</reference>
<comment type="caution">
    <text evidence="4">The sequence shown here is derived from an EMBL/GenBank/DDBJ whole genome shotgun (WGS) entry which is preliminary data.</text>
</comment>
<evidence type="ECO:0000256" key="1">
    <source>
        <dbReference type="PROSITE-ProRule" id="PRU00169"/>
    </source>
</evidence>
<evidence type="ECO:0000259" key="2">
    <source>
        <dbReference type="PROSITE" id="PS50110"/>
    </source>
</evidence>
<dbReference type="InterPro" id="IPR007492">
    <property type="entry name" value="LytTR_DNA-bd_dom"/>
</dbReference>
<reference evidence="5 6" key="1">
    <citation type="submission" date="2016-10" db="EMBL/GenBank/DDBJ databases">
        <authorList>
            <person name="Varghese N."/>
            <person name="Submissions S."/>
        </authorList>
    </citation>
    <scope>NUCLEOTIDE SEQUENCE [LARGE SCALE GENOMIC DNA]</scope>
    <source>
        <strain evidence="5 6">DSM 16525</strain>
    </source>
</reference>
<evidence type="ECO:0000259" key="3">
    <source>
        <dbReference type="PROSITE" id="PS50930"/>
    </source>
</evidence>
<dbReference type="PANTHER" id="PTHR37299:SF1">
    <property type="entry name" value="STAGE 0 SPORULATION PROTEIN A HOMOLOG"/>
    <property type="match status" value="1"/>
</dbReference>
<dbReference type="SMART" id="SM00850">
    <property type="entry name" value="LytTR"/>
    <property type="match status" value="1"/>
</dbReference>
<dbReference type="Pfam" id="PF00072">
    <property type="entry name" value="Response_reg"/>
    <property type="match status" value="1"/>
</dbReference>
<dbReference type="AlphaFoldDB" id="A0A511TF71"/>
<dbReference type="InterPro" id="IPR011006">
    <property type="entry name" value="CheY-like_superfamily"/>
</dbReference>
<gene>
    <name evidence="4" type="ORF">MFU01_78510</name>
    <name evidence="5" type="ORF">SAMN05443572_103681</name>
</gene>
<dbReference type="PROSITE" id="PS50930">
    <property type="entry name" value="HTH_LYTTR"/>
    <property type="match status" value="1"/>
</dbReference>
<protein>
    <submittedName>
        <fullName evidence="4">DNA-binding response regulator</fullName>
    </submittedName>
    <submittedName>
        <fullName evidence="5">Two component transcriptional regulator, LytTR family</fullName>
    </submittedName>
</protein>
<evidence type="ECO:0000313" key="7">
    <source>
        <dbReference type="Proteomes" id="UP000321514"/>
    </source>
</evidence>
<evidence type="ECO:0000313" key="5">
    <source>
        <dbReference type="EMBL" id="SET89015.1"/>
    </source>
</evidence>
<dbReference type="PROSITE" id="PS50110">
    <property type="entry name" value="RESPONSE_REGULATORY"/>
    <property type="match status" value="1"/>
</dbReference>
<dbReference type="SMART" id="SM00448">
    <property type="entry name" value="REC"/>
    <property type="match status" value="1"/>
</dbReference>
<evidence type="ECO:0000313" key="4">
    <source>
        <dbReference type="EMBL" id="GEN12814.1"/>
    </source>
</evidence>
<feature type="domain" description="Response regulatory" evidence="2">
    <location>
        <begin position="10"/>
        <end position="123"/>
    </location>
</feature>
<dbReference type="Gene3D" id="3.40.50.2300">
    <property type="match status" value="1"/>
</dbReference>
<name>A0A511TF71_MYXFU</name>
<dbReference type="Proteomes" id="UP000321514">
    <property type="component" value="Unassembled WGS sequence"/>
</dbReference>
<dbReference type="SUPFAM" id="SSF52172">
    <property type="entry name" value="CheY-like"/>
    <property type="match status" value="1"/>
</dbReference>
<dbReference type="EMBL" id="BJXR01000069">
    <property type="protein sequence ID" value="GEN12814.1"/>
    <property type="molecule type" value="Genomic_DNA"/>
</dbReference>
<dbReference type="Proteomes" id="UP000183760">
    <property type="component" value="Unassembled WGS sequence"/>
</dbReference>
<dbReference type="InterPro" id="IPR001789">
    <property type="entry name" value="Sig_transdc_resp-reg_receiver"/>
</dbReference>
<proteinExistence type="predicted"/>
<dbReference type="PANTHER" id="PTHR37299">
    <property type="entry name" value="TRANSCRIPTIONAL REGULATOR-RELATED"/>
    <property type="match status" value="1"/>
</dbReference>
<dbReference type="GO" id="GO:0000156">
    <property type="term" value="F:phosphorelay response regulator activity"/>
    <property type="evidence" value="ECO:0007669"/>
    <property type="project" value="InterPro"/>
</dbReference>
<dbReference type="InterPro" id="IPR046947">
    <property type="entry name" value="LytR-like"/>
</dbReference>
<dbReference type="Gene3D" id="2.40.50.1020">
    <property type="entry name" value="LytTr DNA-binding domain"/>
    <property type="match status" value="1"/>
</dbReference>
<dbReference type="GO" id="GO:0003677">
    <property type="term" value="F:DNA binding"/>
    <property type="evidence" value="ECO:0007669"/>
    <property type="project" value="UniProtKB-KW"/>
</dbReference>
<organism evidence="4 7">
    <name type="scientific">Myxococcus fulvus</name>
    <dbReference type="NCBI Taxonomy" id="33"/>
    <lineage>
        <taxon>Bacteria</taxon>
        <taxon>Pseudomonadati</taxon>
        <taxon>Myxococcota</taxon>
        <taxon>Myxococcia</taxon>
        <taxon>Myxococcales</taxon>
        <taxon>Cystobacterineae</taxon>
        <taxon>Myxococcaceae</taxon>
        <taxon>Myxococcus</taxon>
    </lineage>
</organism>